<evidence type="ECO:0000259" key="9">
    <source>
        <dbReference type="Pfam" id="PF00034"/>
    </source>
</evidence>
<dbReference type="InterPro" id="IPR009056">
    <property type="entry name" value="Cyt_c-like_dom"/>
</dbReference>
<keyword evidence="4" id="KW-0349">Heme</keyword>
<dbReference type="SUPFAM" id="SSF46626">
    <property type="entry name" value="Cytochrome c"/>
    <property type="match status" value="1"/>
</dbReference>
<keyword evidence="11" id="KW-1185">Reference proteome</keyword>
<name>A0AAJ6CMQ3_9BASI</name>
<dbReference type="GO" id="GO:0046872">
    <property type="term" value="F:metal ion binding"/>
    <property type="evidence" value="ECO:0007669"/>
    <property type="project" value="UniProtKB-KW"/>
</dbReference>
<dbReference type="PRINTS" id="PR00604">
    <property type="entry name" value="CYTCHRMECIAB"/>
</dbReference>
<dbReference type="GO" id="GO:0009055">
    <property type="term" value="F:electron transfer activity"/>
    <property type="evidence" value="ECO:0007669"/>
    <property type="project" value="InterPro"/>
</dbReference>
<keyword evidence="7" id="KW-0249">Electron transport</keyword>
<dbReference type="PANTHER" id="PTHR11961">
    <property type="entry name" value="CYTOCHROME C"/>
    <property type="match status" value="1"/>
</dbReference>
<dbReference type="FunFam" id="1.10.760.10:FF:000001">
    <property type="entry name" value="Cytochrome c iso-1"/>
    <property type="match status" value="1"/>
</dbReference>
<evidence type="ECO:0000313" key="10">
    <source>
        <dbReference type="EMBL" id="WFD15953.1"/>
    </source>
</evidence>
<comment type="subcellular location">
    <subcellularLocation>
        <location evidence="1">Mitochondrion intermembrane space</location>
    </subcellularLocation>
</comment>
<dbReference type="GO" id="GO:0020037">
    <property type="term" value="F:heme binding"/>
    <property type="evidence" value="ECO:0007669"/>
    <property type="project" value="InterPro"/>
</dbReference>
<dbReference type="InterPro" id="IPR036909">
    <property type="entry name" value="Cyt_c-like_dom_sf"/>
</dbReference>
<accession>A0AAJ6CMQ3</accession>
<dbReference type="Pfam" id="PF00034">
    <property type="entry name" value="Cytochrom_C"/>
    <property type="match status" value="1"/>
</dbReference>
<feature type="domain" description="Cytochrome c" evidence="9">
    <location>
        <begin position="8"/>
        <end position="108"/>
    </location>
</feature>
<evidence type="ECO:0000256" key="1">
    <source>
        <dbReference type="ARBA" id="ARBA00004569"/>
    </source>
</evidence>
<evidence type="ECO:0000256" key="8">
    <source>
        <dbReference type="ARBA" id="ARBA00023004"/>
    </source>
</evidence>
<keyword evidence="8" id="KW-0408">Iron</keyword>
<protein>
    <submittedName>
        <fullName evidence="10">Iso-1-cytochrome c</fullName>
    </submittedName>
</protein>
<evidence type="ECO:0000256" key="2">
    <source>
        <dbReference type="ARBA" id="ARBA00006488"/>
    </source>
</evidence>
<evidence type="ECO:0000256" key="7">
    <source>
        <dbReference type="ARBA" id="ARBA00022982"/>
    </source>
</evidence>
<organism evidence="10 11">
    <name type="scientific">Malassezia arunalokei</name>
    <dbReference type="NCBI Taxonomy" id="1514897"/>
    <lineage>
        <taxon>Eukaryota</taxon>
        <taxon>Fungi</taxon>
        <taxon>Dikarya</taxon>
        <taxon>Basidiomycota</taxon>
        <taxon>Ustilaginomycotina</taxon>
        <taxon>Malasseziomycetes</taxon>
        <taxon>Malasseziales</taxon>
        <taxon>Malasseziaceae</taxon>
        <taxon>Malassezia</taxon>
    </lineage>
</organism>
<dbReference type="EMBL" id="CP119918">
    <property type="protein sequence ID" value="WFD15953.1"/>
    <property type="molecule type" value="Genomic_DNA"/>
</dbReference>
<gene>
    <name evidence="10" type="primary">CYC1</name>
    <name evidence="10" type="ORF">MARU1_001982</name>
</gene>
<dbReference type="GO" id="GO:0005758">
    <property type="term" value="C:mitochondrial intermembrane space"/>
    <property type="evidence" value="ECO:0007669"/>
    <property type="project" value="UniProtKB-SubCell"/>
</dbReference>
<dbReference type="Gene3D" id="1.10.760.10">
    <property type="entry name" value="Cytochrome c-like domain"/>
    <property type="match status" value="1"/>
</dbReference>
<comment type="similarity">
    <text evidence="2">Belongs to the cytochrome c family.</text>
</comment>
<keyword evidence="6" id="KW-0479">Metal-binding</keyword>
<evidence type="ECO:0000256" key="3">
    <source>
        <dbReference type="ARBA" id="ARBA00022448"/>
    </source>
</evidence>
<evidence type="ECO:0000256" key="4">
    <source>
        <dbReference type="ARBA" id="ARBA00022617"/>
    </source>
</evidence>
<proteinExistence type="inferred from homology"/>
<evidence type="ECO:0000256" key="6">
    <source>
        <dbReference type="ARBA" id="ARBA00022723"/>
    </source>
</evidence>
<evidence type="ECO:0000313" key="11">
    <source>
        <dbReference type="Proteomes" id="UP001217582"/>
    </source>
</evidence>
<sequence>MPFAEGDAKKGAGLFKTRCAQCHTVEEGGPNKVGPNLHGIFGRKTGQAPGFSYTAANVNKGITWNEETLFEYLENPKKVRNCLNVQTLTLTVHPWDKDRNDLVTYLREAC</sequence>
<dbReference type="AlphaFoldDB" id="A0AAJ6CMQ3"/>
<evidence type="ECO:0000256" key="5">
    <source>
        <dbReference type="ARBA" id="ARBA00022660"/>
    </source>
</evidence>
<keyword evidence="5" id="KW-0679">Respiratory chain</keyword>
<reference evidence="10 11" key="1">
    <citation type="submission" date="2023-03" db="EMBL/GenBank/DDBJ databases">
        <title>Mating type loci evolution in Malassezia.</title>
        <authorList>
            <person name="Coelho M.A."/>
        </authorList>
    </citation>
    <scope>NUCLEOTIDE SEQUENCE [LARGE SCALE GENOMIC DNA]</scope>
    <source>
        <strain evidence="10 11">CBS 13387</strain>
    </source>
</reference>
<dbReference type="Proteomes" id="UP001217582">
    <property type="component" value="Chromosome 3"/>
</dbReference>
<dbReference type="InterPro" id="IPR002327">
    <property type="entry name" value="Cyt_c_1A/1B"/>
</dbReference>
<keyword evidence="3" id="KW-0813">Transport</keyword>